<evidence type="ECO:0000313" key="7">
    <source>
        <dbReference type="EMBL" id="MCB8876306.1"/>
    </source>
</evidence>
<evidence type="ECO:0000256" key="1">
    <source>
        <dbReference type="ARBA" id="ARBA00005384"/>
    </source>
</evidence>
<dbReference type="Pfam" id="PF00392">
    <property type="entry name" value="GntR"/>
    <property type="match status" value="1"/>
</dbReference>
<proteinExistence type="inferred from homology"/>
<keyword evidence="5" id="KW-0804">Transcription</keyword>
<keyword evidence="2" id="KW-0663">Pyridoxal phosphate</keyword>
<dbReference type="InterPro" id="IPR015421">
    <property type="entry name" value="PyrdxlP-dep_Trfase_major"/>
</dbReference>
<evidence type="ECO:0000256" key="2">
    <source>
        <dbReference type="ARBA" id="ARBA00022898"/>
    </source>
</evidence>
<name>A0A963YSR2_9PROT</name>
<dbReference type="Gene3D" id="1.10.10.10">
    <property type="entry name" value="Winged helix-like DNA-binding domain superfamily/Winged helix DNA-binding domain"/>
    <property type="match status" value="1"/>
</dbReference>
<dbReference type="PANTHER" id="PTHR46577:SF1">
    <property type="entry name" value="HTH-TYPE TRANSCRIPTIONAL REGULATORY PROTEIN GABR"/>
    <property type="match status" value="1"/>
</dbReference>
<dbReference type="PANTHER" id="PTHR46577">
    <property type="entry name" value="HTH-TYPE TRANSCRIPTIONAL REGULATORY PROTEIN GABR"/>
    <property type="match status" value="1"/>
</dbReference>
<reference evidence="7" key="2">
    <citation type="submission" date="2021-01" db="EMBL/GenBank/DDBJ databases">
        <authorList>
            <person name="Mieszkin S."/>
            <person name="Pouder E."/>
            <person name="Alain K."/>
        </authorList>
    </citation>
    <scope>NUCLEOTIDE SEQUENCE</scope>
    <source>
        <strain evidence="7">HW T2.11</strain>
    </source>
</reference>
<dbReference type="Gene3D" id="3.40.640.10">
    <property type="entry name" value="Type I PLP-dependent aspartate aminotransferase-like (Major domain)"/>
    <property type="match status" value="1"/>
</dbReference>
<dbReference type="InterPro" id="IPR051446">
    <property type="entry name" value="HTH_trans_reg/aminotransferase"/>
</dbReference>
<keyword evidence="3" id="KW-0805">Transcription regulation</keyword>
<evidence type="ECO:0000256" key="4">
    <source>
        <dbReference type="ARBA" id="ARBA00023125"/>
    </source>
</evidence>
<dbReference type="InterPro" id="IPR036390">
    <property type="entry name" value="WH_DNA-bd_sf"/>
</dbReference>
<evidence type="ECO:0000256" key="5">
    <source>
        <dbReference type="ARBA" id="ARBA00023163"/>
    </source>
</evidence>
<dbReference type="GO" id="GO:0030170">
    <property type="term" value="F:pyridoxal phosphate binding"/>
    <property type="evidence" value="ECO:0007669"/>
    <property type="project" value="InterPro"/>
</dbReference>
<keyword evidence="7" id="KW-0808">Transferase</keyword>
<evidence type="ECO:0000313" key="8">
    <source>
        <dbReference type="Proteomes" id="UP000708298"/>
    </source>
</evidence>
<dbReference type="CDD" id="cd00609">
    <property type="entry name" value="AAT_like"/>
    <property type="match status" value="1"/>
</dbReference>
<comment type="similarity">
    <text evidence="1">In the C-terminal section; belongs to the class-I pyridoxal-phosphate-dependent aminotransferase family.</text>
</comment>
<dbReference type="GO" id="GO:0003700">
    <property type="term" value="F:DNA-binding transcription factor activity"/>
    <property type="evidence" value="ECO:0007669"/>
    <property type="project" value="InterPro"/>
</dbReference>
<comment type="caution">
    <text evidence="7">The sequence shown here is derived from an EMBL/GenBank/DDBJ whole genome shotgun (WGS) entry which is preliminary data.</text>
</comment>
<dbReference type="AlphaFoldDB" id="A0A963YSR2"/>
<keyword evidence="4" id="KW-0238">DNA-binding</keyword>
<dbReference type="InterPro" id="IPR036388">
    <property type="entry name" value="WH-like_DNA-bd_sf"/>
</dbReference>
<dbReference type="PROSITE" id="PS50949">
    <property type="entry name" value="HTH_GNTR"/>
    <property type="match status" value="1"/>
</dbReference>
<dbReference type="EMBL" id="JAESVB010000005">
    <property type="protein sequence ID" value="MCB8876306.1"/>
    <property type="molecule type" value="Genomic_DNA"/>
</dbReference>
<dbReference type="SUPFAM" id="SSF53383">
    <property type="entry name" value="PLP-dependent transferases"/>
    <property type="match status" value="1"/>
</dbReference>
<dbReference type="Proteomes" id="UP000708298">
    <property type="component" value="Unassembled WGS sequence"/>
</dbReference>
<reference evidence="7" key="1">
    <citation type="journal article" date="2021" name="Microorganisms">
        <title>Acidisoma silvae sp. nov. and Acidisomacellulosilytica sp. nov., Two Acidophilic Bacteria Isolated from Decaying Wood, Hydrolyzing Cellulose and Producing Poly-3-hydroxybutyrate.</title>
        <authorList>
            <person name="Mieszkin S."/>
            <person name="Pouder E."/>
            <person name="Uroz S."/>
            <person name="Simon-Colin C."/>
            <person name="Alain K."/>
        </authorList>
    </citation>
    <scope>NUCLEOTIDE SEQUENCE</scope>
    <source>
        <strain evidence="7">HW T2.11</strain>
    </source>
</reference>
<dbReference type="Pfam" id="PF00155">
    <property type="entry name" value="Aminotran_1_2"/>
    <property type="match status" value="1"/>
</dbReference>
<dbReference type="InterPro" id="IPR004839">
    <property type="entry name" value="Aminotransferase_I/II_large"/>
</dbReference>
<evidence type="ECO:0000259" key="6">
    <source>
        <dbReference type="PROSITE" id="PS50949"/>
    </source>
</evidence>
<protein>
    <submittedName>
        <fullName evidence="7">PLP-dependent aminotransferase family protein</fullName>
    </submittedName>
</protein>
<keyword evidence="7" id="KW-0032">Aminotransferase</keyword>
<dbReference type="SUPFAM" id="SSF46785">
    <property type="entry name" value="Winged helix' DNA-binding domain"/>
    <property type="match status" value="1"/>
</dbReference>
<dbReference type="PRINTS" id="PR00035">
    <property type="entry name" value="HTHGNTR"/>
</dbReference>
<dbReference type="GO" id="GO:0008483">
    <property type="term" value="F:transaminase activity"/>
    <property type="evidence" value="ECO:0007669"/>
    <property type="project" value="UniProtKB-KW"/>
</dbReference>
<keyword evidence="8" id="KW-1185">Reference proteome</keyword>
<evidence type="ECO:0000256" key="3">
    <source>
        <dbReference type="ARBA" id="ARBA00023015"/>
    </source>
</evidence>
<dbReference type="GO" id="GO:0003677">
    <property type="term" value="F:DNA binding"/>
    <property type="evidence" value="ECO:0007669"/>
    <property type="project" value="UniProtKB-KW"/>
</dbReference>
<gene>
    <name evidence="7" type="ORF">ASILVAE211_14025</name>
</gene>
<organism evidence="7 8">
    <name type="scientific">Acidisoma silvae</name>
    <dbReference type="NCBI Taxonomy" id="2802396"/>
    <lineage>
        <taxon>Bacteria</taxon>
        <taxon>Pseudomonadati</taxon>
        <taxon>Pseudomonadota</taxon>
        <taxon>Alphaproteobacteria</taxon>
        <taxon>Acetobacterales</taxon>
        <taxon>Acidocellaceae</taxon>
        <taxon>Acidisoma</taxon>
    </lineage>
</organism>
<dbReference type="InterPro" id="IPR015424">
    <property type="entry name" value="PyrdxlP-dep_Trfase"/>
</dbReference>
<accession>A0A963YSR2</accession>
<feature type="domain" description="HTH gntR-type" evidence="6">
    <location>
        <begin position="1"/>
        <end position="54"/>
    </location>
</feature>
<dbReference type="InterPro" id="IPR000524">
    <property type="entry name" value="Tscrpt_reg_HTH_GntR"/>
</dbReference>
<sequence>MSGALAPQARLPSTRQLALSLGLARSTIVSAYDRLKAEGFVTSTAGGASRVASIAAAMGAPGVIVAPRKASPLPVPLLPLTPGVPDLASFPSAIWGRLLATRARRLSAADLGYGAPLGLPALAEAILSHIAVSRGVLAEPDQVILFPSTRAAIGLLARLVLHDAGPGQRTAWMEEPGYLSARQILLDAGAALVPVPVDDAGMDVDQASGTPRLIYVTPSHQYPTGMTMTLARRLALLSVAQKTGALILEDDYDSEFQFDGRPIAALQGIDQAGHVAYLGTLSKVLAPGMRLAYAVVPRRLLGAVQQAVRMRGLSVPIHIQAAFLDFLREGHFRAHIRRMTPIYAGRMAAFRAAVQTACGAAVATGPGSGGLQLAVWFKDQSRDDRALTQALRAQGYGPQPLSSMHLAASRAGLLCGIAGLAEDQAEAAARVIAAAITAIYELRI</sequence>